<evidence type="ECO:0000313" key="2">
    <source>
        <dbReference type="Proteomes" id="UP001179830"/>
    </source>
</evidence>
<protein>
    <submittedName>
        <fullName evidence="1">Uncharacterized protein</fullName>
    </submittedName>
</protein>
<name>A0ABY8LLC4_9GAMM</name>
<reference evidence="1" key="1">
    <citation type="submission" date="2023-04" db="EMBL/GenBank/DDBJ databases">
        <title>Complete genome sequence of Halomonas alkaliantarctica MSP3 isolated from marine sediment, Jeju Island.</title>
        <authorList>
            <person name="Park S.-J."/>
        </authorList>
    </citation>
    <scope>NUCLEOTIDE SEQUENCE</scope>
    <source>
        <strain evidence="1">MSP3</strain>
    </source>
</reference>
<accession>A0ABY8LLC4</accession>
<evidence type="ECO:0000313" key="1">
    <source>
        <dbReference type="EMBL" id="WGI24379.1"/>
    </source>
</evidence>
<dbReference type="Proteomes" id="UP001179830">
    <property type="component" value="Chromosome"/>
</dbReference>
<keyword evidence="2" id="KW-1185">Reference proteome</keyword>
<dbReference type="EMBL" id="CP122961">
    <property type="protein sequence ID" value="WGI24379.1"/>
    <property type="molecule type" value="Genomic_DNA"/>
</dbReference>
<organism evidence="1 2">
    <name type="scientific">Halomonas alkaliantarctica</name>
    <dbReference type="NCBI Taxonomy" id="232346"/>
    <lineage>
        <taxon>Bacteria</taxon>
        <taxon>Pseudomonadati</taxon>
        <taxon>Pseudomonadota</taxon>
        <taxon>Gammaproteobacteria</taxon>
        <taxon>Oceanospirillales</taxon>
        <taxon>Halomonadaceae</taxon>
        <taxon>Halomonas</taxon>
    </lineage>
</organism>
<sequence length="69" mass="7564">MNQLGDTHNHPTPASFLMGQMSQEHLQQTPINTVIEVRSGLPGMGVELQDVVIIKRLEGKTHNTPVFSG</sequence>
<proteinExistence type="predicted"/>
<dbReference type="RefSeq" id="WP_280104181.1">
    <property type="nucleotide sequence ID" value="NZ_CP122961.1"/>
</dbReference>
<gene>
    <name evidence="1" type="ORF">QEN58_13705</name>
</gene>